<organism evidence="4 5">
    <name type="scientific">Novilysobacter luteus</name>
    <dbReference type="NCBI Taxonomy" id="2822368"/>
    <lineage>
        <taxon>Bacteria</taxon>
        <taxon>Pseudomonadati</taxon>
        <taxon>Pseudomonadota</taxon>
        <taxon>Gammaproteobacteria</taxon>
        <taxon>Lysobacterales</taxon>
        <taxon>Lysobacteraceae</taxon>
        <taxon>Novilysobacter</taxon>
    </lineage>
</organism>
<dbReference type="SUPFAM" id="SSF52540">
    <property type="entry name" value="P-loop containing nucleoside triphosphate hydrolases"/>
    <property type="match status" value="1"/>
</dbReference>
<dbReference type="InterPro" id="IPR006935">
    <property type="entry name" value="Helicase/UvrB_N"/>
</dbReference>
<gene>
    <name evidence="4" type="ORF">LYB30171_00281</name>
</gene>
<evidence type="ECO:0000313" key="5">
    <source>
        <dbReference type="Proteomes" id="UP000680116"/>
    </source>
</evidence>
<proteinExistence type="predicted"/>
<feature type="domain" description="TnsA endonuclease N-terminal" evidence="3">
    <location>
        <begin position="821"/>
        <end position="889"/>
    </location>
</feature>
<keyword evidence="1" id="KW-0472">Membrane</keyword>
<dbReference type="InterPro" id="IPR014833">
    <property type="entry name" value="TnsA_N"/>
</dbReference>
<dbReference type="InterPro" id="IPR027417">
    <property type="entry name" value="P-loop_NTPase"/>
</dbReference>
<reference evidence="4 5" key="1">
    <citation type="submission" date="2021-04" db="EMBL/GenBank/DDBJ databases">
        <authorList>
            <person name="Rodrigo-Torres L."/>
            <person name="Arahal R. D."/>
            <person name="Lucena T."/>
        </authorList>
    </citation>
    <scope>NUCLEOTIDE SEQUENCE [LARGE SCALE GENOMIC DNA]</scope>
    <source>
        <strain evidence="4 5">CECT 30171</strain>
    </source>
</reference>
<accession>A0ABM8UCC7</accession>
<dbReference type="Gene3D" id="3.40.50.300">
    <property type="entry name" value="P-loop containing nucleotide triphosphate hydrolases"/>
    <property type="match status" value="1"/>
</dbReference>
<keyword evidence="5" id="KW-1185">Reference proteome</keyword>
<feature type="transmembrane region" description="Helical" evidence="1">
    <location>
        <begin position="148"/>
        <end position="171"/>
    </location>
</feature>
<dbReference type="Pfam" id="PF04851">
    <property type="entry name" value="ResIII"/>
    <property type="match status" value="1"/>
</dbReference>
<name>A0ABM8UCC7_9GAMM</name>
<keyword evidence="1" id="KW-0812">Transmembrane</keyword>
<sequence length="903" mass="103080">MAKGAHTAAKKGTSSVAASLDFAFFRFLWQFYQANDGNIRKSYRELTRKFLDFNDPAKNPKAFLRQPQFEALETYVFLKEFLGNAKVEEIFKAWYERSGKFEGRQFGSFRGTAGQEMFQFGDSDELELTSYKSLFDRMRKNSRVYPNYIFALTMGTGKTILMATCIFYEFLLANKFPKDPHFCHNALVFAPDKTVLQSLKEIEGFDLSGVVPPEYVSWMTANLHFHYLEEAGTSLDTMDKSKFNIIVSNTQKIILKRRHKDKNATDKLFGATAQVLTPSTVYDENADLYGFDQPEDEGDLTTNQRFEKLRRLEQIGIYVDEAHHAFGKNLAKDMGVGQKATDTSLRTTIDELAKSLKNTGTHVVACFNYTGTPYVGREVLPEVVYAYGLKEAIHKGFLKQVELHGYTNSRTEEFVDIAIEEFLGQTTDLRPEGMLPKIAFFAATVEELMGELKPAVEAALVKHGIPTSRILVNVGDSKITSNDDIREFNRLDTEGSEKQYILLVNKGREGWNCRSLFGVGLFRQPKSRVFVLQATMRCLRSIGQAQYTGHVFLSDDNLEILNEELQQNFRISTEELQKKDDSKVRVEVKVVPPPVKIKLVRVRKQFLIKEKTLKPGIALGLDRTNTLAWKELTDKYRLLASKQEGLSLDDAAQSGKMDVRDLTHRRQKREFSRLTLVAEVARYLNRSPLEVEGILDSTKEGSDELAAIANEFNELLYDEIIPRLFRLLYELDPSEEKEEHEVELIKIPDKGYYEISAAKDKIIKHDDASLSVETRTKSFHLDTYCFDSGSERQLFWDLLGEKKVKKLYFTGMLTHGQSDFFIQYIDPESHTVRSYYPDFVFQRVEEDGSLKYVIVEVKADNQIDDAVVQAKKEFASQMAVASGMEYHILPSSQADGRKYSALL</sequence>
<dbReference type="Proteomes" id="UP000680116">
    <property type="component" value="Chromosome"/>
</dbReference>
<dbReference type="EMBL" id="OU015430">
    <property type="protein sequence ID" value="CAG4968481.1"/>
    <property type="molecule type" value="Genomic_DNA"/>
</dbReference>
<evidence type="ECO:0000259" key="3">
    <source>
        <dbReference type="Pfam" id="PF08722"/>
    </source>
</evidence>
<keyword evidence="1" id="KW-1133">Transmembrane helix</keyword>
<evidence type="ECO:0000256" key="1">
    <source>
        <dbReference type="SAM" id="Phobius"/>
    </source>
</evidence>
<dbReference type="RefSeq" id="WP_215219307.1">
    <property type="nucleotide sequence ID" value="NZ_OU015430.1"/>
</dbReference>
<dbReference type="Pfam" id="PF08722">
    <property type="entry name" value="Tn7_TnsA-like_N"/>
    <property type="match status" value="1"/>
</dbReference>
<evidence type="ECO:0000313" key="4">
    <source>
        <dbReference type="EMBL" id="CAG4968481.1"/>
    </source>
</evidence>
<protein>
    <recommendedName>
        <fullName evidence="6">Type III restriction endonuclease</fullName>
    </recommendedName>
</protein>
<evidence type="ECO:0008006" key="6">
    <source>
        <dbReference type="Google" id="ProtNLM"/>
    </source>
</evidence>
<evidence type="ECO:0000259" key="2">
    <source>
        <dbReference type="Pfam" id="PF04851"/>
    </source>
</evidence>
<feature type="domain" description="Helicase/UvrB N-terminal" evidence="2">
    <location>
        <begin position="147"/>
        <end position="328"/>
    </location>
</feature>